<comment type="caution">
    <text evidence="1">The sequence shown here is derived from an EMBL/GenBank/DDBJ whole genome shotgun (WGS) entry which is preliminary data.</text>
</comment>
<protein>
    <recommendedName>
        <fullName evidence="3">Histidyl-tRNA synthetase</fullName>
    </recommendedName>
</protein>
<keyword evidence="2" id="KW-1185">Reference proteome</keyword>
<organism evidence="1 2">
    <name type="scientific">Ulvibacterium marinum</name>
    <dbReference type="NCBI Taxonomy" id="2419782"/>
    <lineage>
        <taxon>Bacteria</taxon>
        <taxon>Pseudomonadati</taxon>
        <taxon>Bacteroidota</taxon>
        <taxon>Flavobacteriia</taxon>
        <taxon>Flavobacteriales</taxon>
        <taxon>Flavobacteriaceae</taxon>
        <taxon>Ulvibacterium</taxon>
    </lineage>
</organism>
<dbReference type="RefSeq" id="WP_120711707.1">
    <property type="nucleotide sequence ID" value="NZ_RBCJ01000002.1"/>
</dbReference>
<evidence type="ECO:0000313" key="2">
    <source>
        <dbReference type="Proteomes" id="UP000276603"/>
    </source>
</evidence>
<gene>
    <name evidence="1" type="ORF">D7Z94_11620</name>
</gene>
<dbReference type="OrthoDB" id="956723at2"/>
<evidence type="ECO:0000313" key="1">
    <source>
        <dbReference type="EMBL" id="RKN81552.1"/>
    </source>
</evidence>
<dbReference type="AlphaFoldDB" id="A0A3B0C6U5"/>
<reference evidence="1 2" key="1">
    <citation type="submission" date="2018-10" db="EMBL/GenBank/DDBJ databases">
        <title>Ulvibacterium marinum gen. nov., sp. nov., a novel marine bacterium of the family Flavobacteriaceae, isolated from a culture of the green alga Ulva prolifera.</title>
        <authorList>
            <person name="Zhang Z."/>
        </authorList>
    </citation>
    <scope>NUCLEOTIDE SEQUENCE [LARGE SCALE GENOMIC DNA]</scope>
    <source>
        <strain evidence="1 2">CCMM003</strain>
    </source>
</reference>
<accession>A0A3B0C6U5</accession>
<dbReference type="Proteomes" id="UP000276603">
    <property type="component" value="Unassembled WGS sequence"/>
</dbReference>
<proteinExistence type="predicted"/>
<dbReference type="InterPro" id="IPR045470">
    <property type="entry name" value="DUF6495"/>
</dbReference>
<dbReference type="Pfam" id="PF20105">
    <property type="entry name" value="DUF6495"/>
    <property type="match status" value="1"/>
</dbReference>
<sequence length="158" mass="18691">MKYSRLTRQQFEELHREFINFLATQSITSDEWKILKEQKPEVAEEELDIFSDLIWEGVLTKVGYLENVSAQHMHLFHCSEKEMKLISVKLMNPEADLTTKEGFSWFKKNWQSDFVEYLTASKAYSEDQNLDKFNLIKQGAVITRGELYQWFEKAIQAP</sequence>
<dbReference type="EMBL" id="RBCJ01000002">
    <property type="protein sequence ID" value="RKN81552.1"/>
    <property type="molecule type" value="Genomic_DNA"/>
</dbReference>
<evidence type="ECO:0008006" key="3">
    <source>
        <dbReference type="Google" id="ProtNLM"/>
    </source>
</evidence>
<name>A0A3B0C6U5_9FLAO</name>